<dbReference type="InterPro" id="IPR051054">
    <property type="entry name" value="SorC_transcr_regulators"/>
</dbReference>
<dbReference type="GO" id="GO:0003677">
    <property type="term" value="F:DNA binding"/>
    <property type="evidence" value="ECO:0007669"/>
    <property type="project" value="UniProtKB-KW"/>
</dbReference>
<dbReference type="Gene3D" id="1.10.10.10">
    <property type="entry name" value="Winged helix-like DNA-binding domain superfamily/Winged helix DNA-binding domain"/>
    <property type="match status" value="1"/>
</dbReference>
<dbReference type="InterPro" id="IPR036388">
    <property type="entry name" value="WH-like_DNA-bd_sf"/>
</dbReference>
<gene>
    <name evidence="6" type="ORF">NS354_09505</name>
</gene>
<dbReference type="GO" id="GO:0030246">
    <property type="term" value="F:carbohydrate binding"/>
    <property type="evidence" value="ECO:0007669"/>
    <property type="project" value="InterPro"/>
</dbReference>
<dbReference type="Gene3D" id="3.40.50.1360">
    <property type="match status" value="1"/>
</dbReference>
<comment type="similarity">
    <text evidence="1">Belongs to the SorC transcriptional regulatory family.</text>
</comment>
<evidence type="ECO:0000313" key="7">
    <source>
        <dbReference type="Proteomes" id="UP000070810"/>
    </source>
</evidence>
<dbReference type="InterPro" id="IPR007324">
    <property type="entry name" value="Sugar-bd_dom_put"/>
</dbReference>
<dbReference type="PATRIC" id="fig|1079994.3.peg.2164"/>
<dbReference type="InterPro" id="IPR037171">
    <property type="entry name" value="NagB/RpiA_transferase-like"/>
</dbReference>
<evidence type="ECO:0000256" key="1">
    <source>
        <dbReference type="ARBA" id="ARBA00010466"/>
    </source>
</evidence>
<keyword evidence="7" id="KW-1185">Reference proteome</keyword>
<proteinExistence type="inferred from homology"/>
<dbReference type="RefSeq" id="WP_058594284.1">
    <property type="nucleotide sequence ID" value="NZ_LDRK01000062.1"/>
</dbReference>
<sequence>MCSSNRAKGAAVTARSSRSREALRAAQLYYLQHLTMEAIAQEMRVSRSSVSRLLAYARDSGLVEIQVHSPQEARSQLELRIAERYGITAHVVPSPARASEADRLERTARTAAHRVAAAVGDRSTIGVAWGATMSAVARHLPSKTVHETRVVQMNGAANVRTTGVSYAAELLGGFGNAFAASVYQFSVPAIFDNPDTRRALWRERSVSRVLELQASSDLYVFGLGSRIGDPRSRIYSGGYLDRDDLQELVRAGVVGDCGTVFYRSDGSTDGVALNERSSGPSLDTVRRIPHRLCVVSGAAKRDSLRGALSARIITELVVDEELARLVVEAGG</sequence>
<evidence type="ECO:0000256" key="2">
    <source>
        <dbReference type="ARBA" id="ARBA00023015"/>
    </source>
</evidence>
<evidence type="ECO:0000259" key="5">
    <source>
        <dbReference type="Pfam" id="PF04198"/>
    </source>
</evidence>
<feature type="domain" description="Sugar-binding" evidence="5">
    <location>
        <begin position="71"/>
        <end position="327"/>
    </location>
</feature>
<evidence type="ECO:0000256" key="4">
    <source>
        <dbReference type="ARBA" id="ARBA00023163"/>
    </source>
</evidence>
<dbReference type="EMBL" id="LDRK01000062">
    <property type="protein sequence ID" value="KTR85407.1"/>
    <property type="molecule type" value="Genomic_DNA"/>
</dbReference>
<dbReference type="Proteomes" id="UP000070810">
    <property type="component" value="Unassembled WGS sequence"/>
</dbReference>
<reference evidence="6 7" key="1">
    <citation type="journal article" date="2016" name="Front. Microbiol.">
        <title>Genomic Resource of Rice Seed Associated Bacteria.</title>
        <authorList>
            <person name="Midha S."/>
            <person name="Bansal K."/>
            <person name="Sharma S."/>
            <person name="Kumar N."/>
            <person name="Patil P.P."/>
            <person name="Chaudhry V."/>
            <person name="Patil P.B."/>
        </authorList>
    </citation>
    <scope>NUCLEOTIDE SEQUENCE [LARGE SCALE GENOMIC DNA]</scope>
    <source>
        <strain evidence="6 7">NS354</strain>
    </source>
</reference>
<dbReference type="SUPFAM" id="SSF46689">
    <property type="entry name" value="Homeodomain-like"/>
    <property type="match status" value="1"/>
</dbReference>
<keyword evidence="2" id="KW-0805">Transcription regulation</keyword>
<protein>
    <submittedName>
        <fullName evidence="6">Transcriptional regulator</fullName>
    </submittedName>
</protein>
<dbReference type="Pfam" id="PF04198">
    <property type="entry name" value="Sugar-bind"/>
    <property type="match status" value="1"/>
</dbReference>
<dbReference type="AlphaFoldDB" id="A0A147EM97"/>
<dbReference type="PANTHER" id="PTHR34294:SF1">
    <property type="entry name" value="TRANSCRIPTIONAL REGULATOR LSRR"/>
    <property type="match status" value="1"/>
</dbReference>
<accession>A0A147EM97</accession>
<name>A0A147EM97_9MICO</name>
<keyword evidence="3" id="KW-0238">DNA-binding</keyword>
<organism evidence="6 7">
    <name type="scientific">Leucobacter chromiiresistens</name>
    <dbReference type="NCBI Taxonomy" id="1079994"/>
    <lineage>
        <taxon>Bacteria</taxon>
        <taxon>Bacillati</taxon>
        <taxon>Actinomycetota</taxon>
        <taxon>Actinomycetes</taxon>
        <taxon>Micrococcales</taxon>
        <taxon>Microbacteriaceae</taxon>
        <taxon>Leucobacter</taxon>
    </lineage>
</organism>
<dbReference type="InterPro" id="IPR009057">
    <property type="entry name" value="Homeodomain-like_sf"/>
</dbReference>
<evidence type="ECO:0000313" key="6">
    <source>
        <dbReference type="EMBL" id="KTR85407.1"/>
    </source>
</evidence>
<dbReference type="SUPFAM" id="SSF100950">
    <property type="entry name" value="NagB/RpiA/CoA transferase-like"/>
    <property type="match status" value="1"/>
</dbReference>
<comment type="caution">
    <text evidence="6">The sequence shown here is derived from an EMBL/GenBank/DDBJ whole genome shotgun (WGS) entry which is preliminary data.</text>
</comment>
<dbReference type="OrthoDB" id="186585at2"/>
<evidence type="ECO:0000256" key="3">
    <source>
        <dbReference type="ARBA" id="ARBA00023125"/>
    </source>
</evidence>
<keyword evidence="4" id="KW-0804">Transcription</keyword>
<dbReference type="GO" id="GO:0003700">
    <property type="term" value="F:DNA-binding transcription factor activity"/>
    <property type="evidence" value="ECO:0007669"/>
    <property type="project" value="InterPro"/>
</dbReference>
<dbReference type="PANTHER" id="PTHR34294">
    <property type="entry name" value="TRANSCRIPTIONAL REGULATOR-RELATED"/>
    <property type="match status" value="1"/>
</dbReference>